<dbReference type="EMBL" id="AP014863">
    <property type="protein sequence ID" value="BAU77436.1"/>
    <property type="molecule type" value="Genomic_DNA"/>
</dbReference>
<dbReference type="KEGG" id="pfuw:KF707C_p470"/>
<evidence type="ECO:0000313" key="2">
    <source>
        <dbReference type="Proteomes" id="UP000218554"/>
    </source>
</evidence>
<organism evidence="1 2">
    <name type="scientific">Metapseudomonas furukawaii</name>
    <name type="common">Pseudomonas furukawaii</name>
    <dbReference type="NCBI Taxonomy" id="1149133"/>
    <lineage>
        <taxon>Bacteria</taxon>
        <taxon>Pseudomonadati</taxon>
        <taxon>Pseudomonadota</taxon>
        <taxon>Gammaproteobacteria</taxon>
        <taxon>Pseudomonadales</taxon>
        <taxon>Pseudomonadaceae</taxon>
        <taxon>Metapseudomonas</taxon>
    </lineage>
</organism>
<sequence>MAVAFVSHAPSPGNFAAWEGEVTDLIAEALDASYSDAQGVVEAQPLCMQLAWSMGMSVQEAAAKILADATSAA</sequence>
<keyword evidence="2" id="KW-1185">Reference proteome</keyword>
<name>A0AAD1C685_METFU</name>
<dbReference type="AlphaFoldDB" id="A0AAD1C685"/>
<geneLocation type="plasmid" evidence="1 2">
    <name>pKF707</name>
</geneLocation>
<dbReference type="Proteomes" id="UP000218554">
    <property type="component" value="Plasmid pKF707"/>
</dbReference>
<reference evidence="1 2" key="1">
    <citation type="journal article" date="2018" name="Int. J. Syst. Evol. Microbiol.">
        <title>Pseudomonas furukawaii sp. nov., a polychlorinated biphenyl-degrading bacterium isolated from biphenyl-contaminated soil in Japan.</title>
        <authorList>
            <person name="Kimura N."/>
            <person name="Watanabe T."/>
            <person name="Suenaga H."/>
            <person name="Fujihara H."/>
            <person name="Futagami T."/>
            <person name="Goto M."/>
            <person name="Hanada S."/>
            <person name="Hirose J."/>
        </authorList>
    </citation>
    <scope>NUCLEOTIDE SEQUENCE [LARGE SCALE GENOMIC DNA]</scope>
    <source>
        <strain evidence="2">DSM 10086 / NBRC 110670 / KF707</strain>
    </source>
</reference>
<keyword evidence="1" id="KW-0614">Plasmid</keyword>
<protein>
    <submittedName>
        <fullName evidence="1">Uncharacterized protein</fullName>
    </submittedName>
</protein>
<gene>
    <name evidence="1" type="ORF">KF707C_p470</name>
</gene>
<proteinExistence type="predicted"/>
<accession>A0AAD1C685</accession>
<evidence type="ECO:0000313" key="1">
    <source>
        <dbReference type="EMBL" id="BAU77436.1"/>
    </source>
</evidence>